<feature type="transmembrane region" description="Helical" evidence="9">
    <location>
        <begin position="723"/>
        <end position="746"/>
    </location>
</feature>
<comment type="caution">
    <text evidence="12">The sequence shown here is derived from an EMBL/GenBank/DDBJ whole genome shotgun (WGS) entry which is preliminary data.</text>
</comment>
<dbReference type="InterPro" id="IPR000014">
    <property type="entry name" value="PAS"/>
</dbReference>
<feature type="transmembrane region" description="Helical" evidence="9">
    <location>
        <begin position="261"/>
        <end position="288"/>
    </location>
</feature>
<dbReference type="RefSeq" id="XP_044545641.1">
    <property type="nucleotide sequence ID" value="XM_044698608.1"/>
</dbReference>
<feature type="domain" description="Guanylate cyclase" evidence="11">
    <location>
        <begin position="1419"/>
        <end position="1548"/>
    </location>
</feature>
<feature type="region of interest" description="Disordered" evidence="8">
    <location>
        <begin position="1"/>
        <end position="24"/>
    </location>
</feature>
<organism evidence="12 13">
    <name type="scientific">Naegleria lovaniensis</name>
    <name type="common">Amoeba</name>
    <dbReference type="NCBI Taxonomy" id="51637"/>
    <lineage>
        <taxon>Eukaryota</taxon>
        <taxon>Discoba</taxon>
        <taxon>Heterolobosea</taxon>
        <taxon>Tetramitia</taxon>
        <taxon>Eutetramitia</taxon>
        <taxon>Vahlkampfiidae</taxon>
        <taxon>Naegleria</taxon>
    </lineage>
</organism>
<dbReference type="GO" id="GO:0005886">
    <property type="term" value="C:plasma membrane"/>
    <property type="evidence" value="ECO:0007669"/>
    <property type="project" value="TreeGrafter"/>
</dbReference>
<dbReference type="GO" id="GO:0004016">
    <property type="term" value="F:adenylate cyclase activity"/>
    <property type="evidence" value="ECO:0007669"/>
    <property type="project" value="TreeGrafter"/>
</dbReference>
<evidence type="ECO:0000256" key="8">
    <source>
        <dbReference type="SAM" id="MobiDB-lite"/>
    </source>
</evidence>
<dbReference type="Pfam" id="PF13426">
    <property type="entry name" value="PAS_9"/>
    <property type="match status" value="1"/>
</dbReference>
<dbReference type="CDD" id="cd00130">
    <property type="entry name" value="PAS"/>
    <property type="match status" value="1"/>
</dbReference>
<feature type="transmembrane region" description="Helical" evidence="9">
    <location>
        <begin position="228"/>
        <end position="254"/>
    </location>
</feature>
<gene>
    <name evidence="12" type="ORF">C9374_008522</name>
</gene>
<dbReference type="GO" id="GO:0001653">
    <property type="term" value="F:peptide receptor activity"/>
    <property type="evidence" value="ECO:0007669"/>
    <property type="project" value="TreeGrafter"/>
</dbReference>
<dbReference type="Pfam" id="PF25474">
    <property type="entry name" value="TPR_TmcB"/>
    <property type="match status" value="1"/>
</dbReference>
<dbReference type="InterPro" id="IPR029787">
    <property type="entry name" value="Nucleotide_cyclase"/>
</dbReference>
<reference evidence="12 13" key="1">
    <citation type="journal article" date="2018" name="BMC Genomics">
        <title>The genome of Naegleria lovaniensis, the basis for a comparative approach to unravel pathogenicity factors of the human pathogenic amoeba N. fowleri.</title>
        <authorList>
            <person name="Liechti N."/>
            <person name="Schurch N."/>
            <person name="Bruggmann R."/>
            <person name="Wittwer M."/>
        </authorList>
    </citation>
    <scope>NUCLEOTIDE SEQUENCE [LARGE SCALE GENOMIC DNA]</scope>
    <source>
        <strain evidence="12 13">ATCC 30569</strain>
    </source>
</reference>
<feature type="transmembrane region" description="Helical" evidence="9">
    <location>
        <begin position="325"/>
        <end position="349"/>
    </location>
</feature>
<dbReference type="GO" id="GO:0035556">
    <property type="term" value="P:intracellular signal transduction"/>
    <property type="evidence" value="ECO:0007669"/>
    <property type="project" value="InterPro"/>
</dbReference>
<dbReference type="SUPFAM" id="SSF55785">
    <property type="entry name" value="PYP-like sensor domain (PAS domain)"/>
    <property type="match status" value="1"/>
</dbReference>
<evidence type="ECO:0000256" key="2">
    <source>
        <dbReference type="ARBA" id="ARBA00022692"/>
    </source>
</evidence>
<keyword evidence="2 9" id="KW-0812">Transmembrane</keyword>
<dbReference type="InterPro" id="IPR018297">
    <property type="entry name" value="A/G_cyclase_CS"/>
</dbReference>
<accession>A0AA88GJ15</accession>
<dbReference type="Gene3D" id="3.30.450.20">
    <property type="entry name" value="PAS domain"/>
    <property type="match status" value="1"/>
</dbReference>
<dbReference type="NCBIfam" id="TIGR00229">
    <property type="entry name" value="sensory_box"/>
    <property type="match status" value="1"/>
</dbReference>
<evidence type="ECO:0000256" key="3">
    <source>
        <dbReference type="ARBA" id="ARBA00022741"/>
    </source>
</evidence>
<dbReference type="InterPro" id="IPR057352">
    <property type="entry name" value="TPR_TmcB/C"/>
</dbReference>
<feature type="transmembrane region" description="Helical" evidence="9">
    <location>
        <begin position="1006"/>
        <end position="1026"/>
    </location>
</feature>
<evidence type="ECO:0008006" key="14">
    <source>
        <dbReference type="Google" id="ProtNLM"/>
    </source>
</evidence>
<name>A0AA88GJ15_NAELO</name>
<feature type="transmembrane region" description="Helical" evidence="9">
    <location>
        <begin position="294"/>
        <end position="313"/>
    </location>
</feature>
<evidence type="ECO:0000259" key="11">
    <source>
        <dbReference type="PROSITE" id="PS50125"/>
    </source>
</evidence>
<proteinExistence type="inferred from homology"/>
<comment type="similarity">
    <text evidence="7">Belongs to the adenylyl cyclase class-4/guanylyl cyclase family.</text>
</comment>
<dbReference type="EMBL" id="PYSW02000034">
    <property type="protein sequence ID" value="KAG2378379.1"/>
    <property type="molecule type" value="Genomic_DNA"/>
</dbReference>
<keyword evidence="4 9" id="KW-1133">Transmembrane helix</keyword>
<keyword evidence="5 9" id="KW-0472">Membrane</keyword>
<dbReference type="InterPro" id="IPR050401">
    <property type="entry name" value="Cyclic_nucleotide_synthase"/>
</dbReference>
<feature type="transmembrane region" description="Helical" evidence="9">
    <location>
        <begin position="1181"/>
        <end position="1202"/>
    </location>
</feature>
<evidence type="ECO:0000256" key="4">
    <source>
        <dbReference type="ARBA" id="ARBA00022989"/>
    </source>
</evidence>
<dbReference type="SUPFAM" id="SSF55073">
    <property type="entry name" value="Nucleotide cyclase"/>
    <property type="match status" value="1"/>
</dbReference>
<dbReference type="PROSITE" id="PS00452">
    <property type="entry name" value="GUANYLATE_CYCLASE_1"/>
    <property type="match status" value="1"/>
</dbReference>
<dbReference type="Proteomes" id="UP000816034">
    <property type="component" value="Unassembled WGS sequence"/>
</dbReference>
<evidence type="ECO:0000313" key="12">
    <source>
        <dbReference type="EMBL" id="KAG2378379.1"/>
    </source>
</evidence>
<dbReference type="PROSITE" id="PS50125">
    <property type="entry name" value="GUANYLATE_CYCLASE_2"/>
    <property type="match status" value="1"/>
</dbReference>
<keyword evidence="6 7" id="KW-0456">Lyase</keyword>
<comment type="subcellular location">
    <subcellularLocation>
        <location evidence="1">Membrane</location>
    </subcellularLocation>
</comment>
<evidence type="ECO:0000256" key="9">
    <source>
        <dbReference type="SAM" id="Phobius"/>
    </source>
</evidence>
<protein>
    <recommendedName>
        <fullName evidence="14">Adenylate and Guanylate cyclase catalytic domain containing protein</fullName>
    </recommendedName>
</protein>
<feature type="transmembrane region" description="Helical" evidence="9">
    <location>
        <begin position="71"/>
        <end position="90"/>
    </location>
</feature>
<evidence type="ECO:0000313" key="13">
    <source>
        <dbReference type="Proteomes" id="UP000816034"/>
    </source>
</evidence>
<evidence type="ECO:0000259" key="10">
    <source>
        <dbReference type="PROSITE" id="PS50112"/>
    </source>
</evidence>
<evidence type="ECO:0000256" key="1">
    <source>
        <dbReference type="ARBA" id="ARBA00004370"/>
    </source>
</evidence>
<evidence type="ECO:0000256" key="6">
    <source>
        <dbReference type="ARBA" id="ARBA00023239"/>
    </source>
</evidence>
<dbReference type="GO" id="GO:0000166">
    <property type="term" value="F:nucleotide binding"/>
    <property type="evidence" value="ECO:0007669"/>
    <property type="project" value="UniProtKB-KW"/>
</dbReference>
<dbReference type="GeneID" id="68100976"/>
<sequence>MMENSTRPTLILEQRGSSSGVEHNSQHTLTLDSVSSSSSHNSLWKLANEKLFHVYLALKTTGARRSRLDRFLFGFLFIYYLYLNIMMPTLSSHPHYSYDMKRMNTSPYGDYGGWVFRVLNYAITLSLDVLSSEAVVALSCCLTAIGALFFITLMMEFKALKGKGLDKLRQFNTYFGLLIALITPVSVFVMSTFVDSNPNHLLYSDKYGAMQSTLSRIPSLFFLGEDTLVFFILSFFSMLFMMCCCFVAVLLLPLNNTSSKIFFVATDNIPIALNFVSIAFEVMIKFLIPPTYMYVRGVIHMIGSVAQLALFIYTFPFFQRFENSIFIGALLARLGSSIGMITSGCVFNFTSQVNLVNSDLELGMMGLTLGLSITFLLVGIAASEIYTLIFVCRPVRRNLGSKELNYEDLSRYHDSDALAHIVGHENDSIRALNLFLQFSVRNENDYHIACPFVKNACHHRVFSSPLLLLTSSHVISHEWNTDASSGVLASALLKRAHKNCGNIWKRTIIEELLSEIEIETTSYKAHGRNSVEVKNMILDLEQKQEELVTIHRMFFKEFMSDFVNIPKIEQINSRASELAKYCDKMFYHLITNFRQNKTVLRVYAGYVENFKFDKEQAAALYEEASQLEEEDSKSRYFKKARSFNNNKVIPLPTSPVASIHVNHNHNIPNVADNNVEKLSFTDNDNVDKMNFDGIENEAIDKKQVFFRNTINTPYQSTLRNYSFIVVSALSLALLMVALVLCLLFGAKITEIPLALDSCLPGATPSSLIRELRMRQIMVELFENQKWPVPQNGTREALALEKYRNSTHQRFQQFKTFLHNLVANSVSNKYSDNMYHDYTNTDNIINLPMATDKQLMEYTGSFKKNASMSEITQELIYHTNLFLTWNNADFNKTTTSFPFMYIYLNRRTASDAYGVFCSRFQTSKRLSNQSVDDTMKFYLFISNGVFILIYGGLLVLARVDMYTSTKIIKLYHRIPKDLVGVIYQDLQKKTTQDAKHMKQGIRPKNLLILYGVVVVLLVSLSFGMMYYEMYLNTLTTSTTMINIDIATAIMRAVARTSVRTSEFFAFNGISPGKFINNPAVGSASQLATFRADVKQYTTDIQNFYNSLVYGEQELLCHLAGLLSMFTVESVKWGDELWNIYFARDPATFFKYLELFNLADDVFNRMLEFLIVLVTYTQVNSRAFTSCFFIIGVLTLMLFSYLIFGAFRKYDHHITTLRTFLNYLPIEYIESHESLKNFLLYNSLSQQKTSKKKNTEDSIKNLLNSMVEGAVLANEKGEIILFNVAAQKMFGKNITDALGLKFFTLFDQSSEAYLKKVTDHCKANVDIPDEKHGEVIELECIRKNQTKFPGLINLSVTRNGEGSIVITCFVKDISMEKKQNSLLAEEKQNSDKLLRNILPDAVASKLKSGETFIAEKFNDITCFFSDMVNFTKMSSGMNPSELVLMLNVIVNGFDDLIDKYQLEKIKTIGDAYFCVGGLHNNSQSDHPERALRFAIDTLLVIRSYNLENMERQVNIRIGLNTGGVVAGVIGRKKFAYDLWGDTINTASRMESTSLAGRIQISRSTYERVYDLGLEFEERTMELKGKGLTNTYLLKEKHHVQTIVQPLEAQTVSTEQQ</sequence>
<dbReference type="GO" id="GO:0004383">
    <property type="term" value="F:guanylate cyclase activity"/>
    <property type="evidence" value="ECO:0007669"/>
    <property type="project" value="TreeGrafter"/>
</dbReference>
<feature type="transmembrane region" description="Helical" evidence="9">
    <location>
        <begin position="369"/>
        <end position="392"/>
    </location>
</feature>
<evidence type="ECO:0000256" key="5">
    <source>
        <dbReference type="ARBA" id="ARBA00023136"/>
    </source>
</evidence>
<dbReference type="Gene3D" id="3.30.70.1230">
    <property type="entry name" value="Nucleotide cyclase"/>
    <property type="match status" value="1"/>
</dbReference>
<feature type="transmembrane region" description="Helical" evidence="9">
    <location>
        <begin position="936"/>
        <end position="956"/>
    </location>
</feature>
<keyword evidence="13" id="KW-1185">Reference proteome</keyword>
<dbReference type="GO" id="GO:0007168">
    <property type="term" value="P:receptor guanylyl cyclase signaling pathway"/>
    <property type="evidence" value="ECO:0007669"/>
    <property type="project" value="TreeGrafter"/>
</dbReference>
<feature type="compositionally biased region" description="Polar residues" evidence="8">
    <location>
        <begin position="15"/>
        <end position="24"/>
    </location>
</feature>
<keyword evidence="3" id="KW-0547">Nucleotide-binding</keyword>
<evidence type="ECO:0000256" key="7">
    <source>
        <dbReference type="RuleBase" id="RU000405"/>
    </source>
</evidence>
<dbReference type="CDD" id="cd07302">
    <property type="entry name" value="CHD"/>
    <property type="match status" value="1"/>
</dbReference>
<feature type="domain" description="PAS" evidence="10">
    <location>
        <begin position="1253"/>
        <end position="1297"/>
    </location>
</feature>
<dbReference type="InterPro" id="IPR035965">
    <property type="entry name" value="PAS-like_dom_sf"/>
</dbReference>
<dbReference type="SMART" id="SM00044">
    <property type="entry name" value="CYCc"/>
    <property type="match status" value="1"/>
</dbReference>
<dbReference type="Pfam" id="PF00211">
    <property type="entry name" value="Guanylate_cyc"/>
    <property type="match status" value="1"/>
</dbReference>
<dbReference type="PANTHER" id="PTHR11920:SF335">
    <property type="entry name" value="GUANYLATE CYCLASE"/>
    <property type="match status" value="1"/>
</dbReference>
<feature type="transmembrane region" description="Helical" evidence="9">
    <location>
        <begin position="134"/>
        <end position="153"/>
    </location>
</feature>
<dbReference type="PANTHER" id="PTHR11920">
    <property type="entry name" value="GUANYLYL CYCLASE"/>
    <property type="match status" value="1"/>
</dbReference>
<dbReference type="PROSITE" id="PS50112">
    <property type="entry name" value="PAS"/>
    <property type="match status" value="1"/>
</dbReference>
<feature type="transmembrane region" description="Helical" evidence="9">
    <location>
        <begin position="174"/>
        <end position="194"/>
    </location>
</feature>
<dbReference type="InterPro" id="IPR001054">
    <property type="entry name" value="A/G_cyclase"/>
</dbReference>